<evidence type="ECO:0000313" key="3">
    <source>
        <dbReference type="Proteomes" id="UP000224006"/>
    </source>
</evidence>
<name>A0A2A9MDK0_BESBE</name>
<dbReference type="VEuPathDB" id="ToxoDB:BESB_079030"/>
<feature type="region of interest" description="Disordered" evidence="1">
    <location>
        <begin position="143"/>
        <end position="162"/>
    </location>
</feature>
<feature type="compositionally biased region" description="Basic and acidic residues" evidence="1">
    <location>
        <begin position="42"/>
        <end position="54"/>
    </location>
</feature>
<sequence>MLASAARGSSSRRGGRAVASPDQGALRRNVLRRAARAPFTEEAARSPADAEKSFLPDFGGSPVKKSELYSSTLSLEEVSLASTECLASVPSSADHSDAECGSTTGPEPRAAAAPRGRVAEEAWAQATQAEVERFSAESVASSSLTSVSPAEPPQTARPGVSSSDILMQGRFQCQSTRNPFLALQSAASAPSRPAASMSFSSFRQATTTSNSASTPSSSAAPHLGRSASLATLPLSGASAQSASPNSAVSHVLPSFQSQSSFPSAQSVRSAETAAVQRTASFAAEAKAEAAPPAPAVSADAAAVRTQQKPRQMKKKPRFVRACPAALARREIPTKPTGPLAPNLLYKYRCPGGQGIQVPALRMESAPTKLSNWRVSWQELLCYNPRSYGATPLFKENYVVMRAGLENYISNITDIVFVDRNSAHQNPAYVYHAYLVPPVTPHDYSTAACIQCYTSDDSWLARGAWKREVRKKGTVETMQPANPLVLPFAPPEGSEETNAQHFRFRSKAAHPLYGTQAVAHAQNAKKKLPLHLWVFLSGKDMQALDGIVLTWKFLRFASEIPPGEFVEGPGEATAPTKEGAMGARFWGANRASGQGQYHQYHSAGRNPAQDQTVDAAGAAPQSTNGPRSFSPFGPFIYDTKGVEEEKKYRVSFLMVDIPGYGNSSGHPSPDTIRSNVLQAVKHALMELVEHHEEDDIVVNILGYSLGCAVALSLAADLAECIAKDVARAQPARADSNASFGASGRIATASQAWEEKLKAAKWDERPPSGNNGKVHSGISFDDSNLTFRDTCNLTMFEENGRPHVVPLDTEFASEPQKTQGLRLGINRLVLLAPFTSIQAMAGRVAAATVGGGGLISRAASALVSRQINWDNEVSMKRLFESMYKIQSTSQADVFRNFRLYIQHGDHDNVIPWTMGYELFSLAKSLRSAYNMSHIPLKFDKMPGETHATILSGQSEMTLLENCFAPYRLHPAAPLALLKFYSRVTHLPAMGVPPRSTTQTQAQQGQSTTSARRPPGSVRAVASNSAVYVRANTAAGVSFSSRAASYSTVTTGGNAGCTYIVKAADGRSRRLRYSNSDSVLAPEGSETSQGTGEPPSPQDSGPSPISQAARASSTAGANESYSAAFAAICAYSATSTRLTTSQSADELSKCCFALPSNSGATVLSSASRPALCRSGSSVASYTATRATPTPTEACAVPVSSGAVSTALPPLPTSALTRSQTSLVSQGSMLTQRSLGSHASSVSLLSTMHTARPSLVSSGAVTTKTTTSVVYRRAKTLGAGC</sequence>
<dbReference type="RefSeq" id="XP_029217696.1">
    <property type="nucleotide sequence ID" value="XM_029366265.1"/>
</dbReference>
<evidence type="ECO:0000313" key="2">
    <source>
        <dbReference type="EMBL" id="PFH33687.1"/>
    </source>
</evidence>
<evidence type="ECO:0000256" key="1">
    <source>
        <dbReference type="SAM" id="MobiDB-lite"/>
    </source>
</evidence>
<evidence type="ECO:0008006" key="4">
    <source>
        <dbReference type="Google" id="ProtNLM"/>
    </source>
</evidence>
<protein>
    <recommendedName>
        <fullName evidence="4">Alpha/beta hydrolase family protein</fullName>
    </recommendedName>
</protein>
<feature type="compositionally biased region" description="Low complexity" evidence="1">
    <location>
        <begin position="198"/>
        <end position="221"/>
    </location>
</feature>
<dbReference type="OrthoDB" id="333264at2759"/>
<dbReference type="Proteomes" id="UP000224006">
    <property type="component" value="Chromosome VII"/>
</dbReference>
<keyword evidence="3" id="KW-1185">Reference proteome</keyword>
<feature type="region of interest" description="Disordered" evidence="1">
    <location>
        <begin position="1069"/>
        <end position="1110"/>
    </location>
</feature>
<proteinExistence type="predicted"/>
<feature type="region of interest" description="Disordered" evidence="1">
    <location>
        <begin position="597"/>
        <end position="629"/>
    </location>
</feature>
<comment type="caution">
    <text evidence="2">The sequence shown here is derived from an EMBL/GenBank/DDBJ whole genome shotgun (WGS) entry which is preliminary data.</text>
</comment>
<dbReference type="EMBL" id="NWUJ01000008">
    <property type="protein sequence ID" value="PFH33687.1"/>
    <property type="molecule type" value="Genomic_DNA"/>
</dbReference>
<accession>A0A2A9MDK0</accession>
<dbReference type="PANTHER" id="PTHR12277:SF81">
    <property type="entry name" value="PROTEIN ABHD13"/>
    <property type="match status" value="1"/>
</dbReference>
<feature type="compositionally biased region" description="Low complexity" evidence="1">
    <location>
        <begin position="993"/>
        <end position="1008"/>
    </location>
</feature>
<dbReference type="Gene3D" id="3.40.50.1820">
    <property type="entry name" value="alpha/beta hydrolase"/>
    <property type="match status" value="1"/>
</dbReference>
<feature type="region of interest" description="Disordered" evidence="1">
    <location>
        <begin position="988"/>
        <end position="1016"/>
    </location>
</feature>
<feature type="compositionally biased region" description="Low complexity" evidence="1">
    <location>
        <begin position="105"/>
        <end position="115"/>
    </location>
</feature>
<gene>
    <name evidence="2" type="ORF">BESB_079030</name>
</gene>
<dbReference type="PANTHER" id="PTHR12277">
    <property type="entry name" value="ALPHA/BETA HYDROLASE DOMAIN-CONTAINING PROTEIN"/>
    <property type="match status" value="1"/>
</dbReference>
<dbReference type="SUPFAM" id="SSF53474">
    <property type="entry name" value="alpha/beta-Hydrolases"/>
    <property type="match status" value="1"/>
</dbReference>
<organism evidence="2 3">
    <name type="scientific">Besnoitia besnoiti</name>
    <name type="common">Apicomplexan protozoan</name>
    <dbReference type="NCBI Taxonomy" id="94643"/>
    <lineage>
        <taxon>Eukaryota</taxon>
        <taxon>Sar</taxon>
        <taxon>Alveolata</taxon>
        <taxon>Apicomplexa</taxon>
        <taxon>Conoidasida</taxon>
        <taxon>Coccidia</taxon>
        <taxon>Eucoccidiorida</taxon>
        <taxon>Eimeriorina</taxon>
        <taxon>Sarcocystidae</taxon>
        <taxon>Besnoitia</taxon>
    </lineage>
</organism>
<feature type="compositionally biased region" description="Low complexity" evidence="1">
    <location>
        <begin position="1"/>
        <end position="12"/>
    </location>
</feature>
<feature type="compositionally biased region" description="Polar residues" evidence="1">
    <location>
        <begin position="1095"/>
        <end position="1110"/>
    </location>
</feature>
<feature type="region of interest" description="Disordered" evidence="1">
    <location>
        <begin position="89"/>
        <end position="115"/>
    </location>
</feature>
<feature type="region of interest" description="Disordered" evidence="1">
    <location>
        <begin position="1"/>
        <end position="62"/>
    </location>
</feature>
<reference evidence="2 3" key="1">
    <citation type="submission" date="2017-09" db="EMBL/GenBank/DDBJ databases">
        <title>Genome sequencing of Besnoitia besnoiti strain Bb-Ger1.</title>
        <authorList>
            <person name="Schares G."/>
            <person name="Venepally P."/>
            <person name="Lorenzi H.A."/>
        </authorList>
    </citation>
    <scope>NUCLEOTIDE SEQUENCE [LARGE SCALE GENOMIC DNA]</scope>
    <source>
        <strain evidence="2 3">Bb-Ger1</strain>
    </source>
</reference>
<dbReference type="InterPro" id="IPR029058">
    <property type="entry name" value="AB_hydrolase_fold"/>
</dbReference>
<dbReference type="GeneID" id="40312830"/>
<dbReference type="KEGG" id="bbes:BESB_079030"/>
<dbReference type="AlphaFoldDB" id="A0A2A9MDK0"/>
<feature type="region of interest" description="Disordered" evidence="1">
    <location>
        <begin position="198"/>
        <end position="223"/>
    </location>
</feature>